<accession>A0A3N4KYC4</accession>
<evidence type="ECO:0000313" key="3">
    <source>
        <dbReference type="Proteomes" id="UP000277580"/>
    </source>
</evidence>
<dbReference type="PANTHER" id="PTHR43591">
    <property type="entry name" value="METHYLTRANSFERASE"/>
    <property type="match status" value="1"/>
</dbReference>
<dbReference type="Pfam" id="PF13489">
    <property type="entry name" value="Methyltransf_23"/>
    <property type="match status" value="1"/>
</dbReference>
<protein>
    <submittedName>
        <fullName evidence="2">S-adenosyl-L-methionine-dependent methyltransferase</fullName>
    </submittedName>
</protein>
<dbReference type="Gene3D" id="3.40.50.150">
    <property type="entry name" value="Vaccinia Virus protein VP39"/>
    <property type="match status" value="1"/>
</dbReference>
<feature type="compositionally biased region" description="Polar residues" evidence="1">
    <location>
        <begin position="1"/>
        <end position="11"/>
    </location>
</feature>
<dbReference type="InterPro" id="IPR029063">
    <property type="entry name" value="SAM-dependent_MTases_sf"/>
</dbReference>
<dbReference type="AlphaFoldDB" id="A0A3N4KYC4"/>
<dbReference type="InParanoid" id="A0A3N4KYC4"/>
<dbReference type="SUPFAM" id="SSF53335">
    <property type="entry name" value="S-adenosyl-L-methionine-dependent methyltransferases"/>
    <property type="match status" value="1"/>
</dbReference>
<feature type="region of interest" description="Disordered" evidence="1">
    <location>
        <begin position="1"/>
        <end position="37"/>
    </location>
</feature>
<dbReference type="STRING" id="1392247.A0A3N4KYC4"/>
<gene>
    <name evidence="2" type="ORF">P167DRAFT_607038</name>
</gene>
<organism evidence="2 3">
    <name type="scientific">Morchella conica CCBAS932</name>
    <dbReference type="NCBI Taxonomy" id="1392247"/>
    <lineage>
        <taxon>Eukaryota</taxon>
        <taxon>Fungi</taxon>
        <taxon>Dikarya</taxon>
        <taxon>Ascomycota</taxon>
        <taxon>Pezizomycotina</taxon>
        <taxon>Pezizomycetes</taxon>
        <taxon>Pezizales</taxon>
        <taxon>Morchellaceae</taxon>
        <taxon>Morchella</taxon>
    </lineage>
</organism>
<dbReference type="Proteomes" id="UP000277580">
    <property type="component" value="Unassembled WGS sequence"/>
</dbReference>
<dbReference type="GO" id="GO:0032259">
    <property type="term" value="P:methylation"/>
    <property type="evidence" value="ECO:0007669"/>
    <property type="project" value="UniProtKB-KW"/>
</dbReference>
<dbReference type="OrthoDB" id="2013972at2759"/>
<evidence type="ECO:0000256" key="1">
    <source>
        <dbReference type="SAM" id="MobiDB-lite"/>
    </source>
</evidence>
<feature type="compositionally biased region" description="Polar residues" evidence="1">
    <location>
        <begin position="27"/>
        <end position="37"/>
    </location>
</feature>
<reference evidence="2 3" key="1">
    <citation type="journal article" date="2018" name="Nat. Ecol. Evol.">
        <title>Pezizomycetes genomes reveal the molecular basis of ectomycorrhizal truffle lifestyle.</title>
        <authorList>
            <person name="Murat C."/>
            <person name="Payen T."/>
            <person name="Noel B."/>
            <person name="Kuo A."/>
            <person name="Morin E."/>
            <person name="Chen J."/>
            <person name="Kohler A."/>
            <person name="Krizsan K."/>
            <person name="Balestrini R."/>
            <person name="Da Silva C."/>
            <person name="Montanini B."/>
            <person name="Hainaut M."/>
            <person name="Levati E."/>
            <person name="Barry K.W."/>
            <person name="Belfiori B."/>
            <person name="Cichocki N."/>
            <person name="Clum A."/>
            <person name="Dockter R.B."/>
            <person name="Fauchery L."/>
            <person name="Guy J."/>
            <person name="Iotti M."/>
            <person name="Le Tacon F."/>
            <person name="Lindquist E.A."/>
            <person name="Lipzen A."/>
            <person name="Malagnac F."/>
            <person name="Mello A."/>
            <person name="Molinier V."/>
            <person name="Miyauchi S."/>
            <person name="Poulain J."/>
            <person name="Riccioni C."/>
            <person name="Rubini A."/>
            <person name="Sitrit Y."/>
            <person name="Splivallo R."/>
            <person name="Traeger S."/>
            <person name="Wang M."/>
            <person name="Zifcakova L."/>
            <person name="Wipf D."/>
            <person name="Zambonelli A."/>
            <person name="Paolocci F."/>
            <person name="Nowrousian M."/>
            <person name="Ottonello S."/>
            <person name="Baldrian P."/>
            <person name="Spatafora J.W."/>
            <person name="Henrissat B."/>
            <person name="Nagy L.G."/>
            <person name="Aury J.M."/>
            <person name="Wincker P."/>
            <person name="Grigoriev I.V."/>
            <person name="Bonfante P."/>
            <person name="Martin F.M."/>
        </authorList>
    </citation>
    <scope>NUCLEOTIDE SEQUENCE [LARGE SCALE GENOMIC DNA]</scope>
    <source>
        <strain evidence="2 3">CCBAS932</strain>
    </source>
</reference>
<dbReference type="EMBL" id="ML119141">
    <property type="protein sequence ID" value="RPB10755.1"/>
    <property type="molecule type" value="Genomic_DNA"/>
</dbReference>
<dbReference type="PANTHER" id="PTHR43591:SF10">
    <property type="entry name" value="ABC TRANSMEMBRANE TYPE-1 DOMAIN-CONTAINING PROTEIN-RELATED"/>
    <property type="match status" value="1"/>
</dbReference>
<keyword evidence="3" id="KW-1185">Reference proteome</keyword>
<dbReference type="GO" id="GO:0008168">
    <property type="term" value="F:methyltransferase activity"/>
    <property type="evidence" value="ECO:0007669"/>
    <property type="project" value="UniProtKB-KW"/>
</dbReference>
<name>A0A3N4KYC4_9PEZI</name>
<dbReference type="CDD" id="cd02440">
    <property type="entry name" value="AdoMet_MTases"/>
    <property type="match status" value="1"/>
</dbReference>
<proteinExistence type="predicted"/>
<evidence type="ECO:0000313" key="2">
    <source>
        <dbReference type="EMBL" id="RPB10755.1"/>
    </source>
</evidence>
<sequence>MSKITATNPHSSIEVDPGYDKSESSDEGYNSSTKGSTDSIGSSIYAYRYENGRRYHAYCEGQYPLPNDETEQDRLDIVHHINLLLLSGELHVAPLSNPQRILDIGTGTGIWVIDMAEQYPSANVIGTDLSPIQPSWVPPNAEFQIEDAESKWTWSSKFDFIHLRTLNGSITDWRRLLEQSFEHTAPGGYCEVDEYEIAMFSDDGSLAPNNPMKRWNELFSEGVAKFGKAVDVPGLGRMMAEVGFEGVHTELYKVPMGTWAKDKKQKELGGFYQLNAESGFEAYGMALFTRVLGMPAEEAEAVVKAAEREVKNRKVHSYVKRWVFYGRKPEEEDC</sequence>
<keyword evidence="2" id="KW-0489">Methyltransferase</keyword>
<keyword evidence="2" id="KW-0808">Transferase</keyword>